<accession>A0A5C4WQV3</accession>
<dbReference type="OrthoDB" id="3543692at2"/>
<sequence length="61" mass="6062">MALIGVLLMIQGFGGLVAEHVFDRGFGLLHLVLDGTALTAASAAVGLAGLALTIAGGRQES</sequence>
<accession>A0A5P9YWX3</accession>
<dbReference type="Proteomes" id="UP000312512">
    <property type="component" value="Unassembled WGS sequence"/>
</dbReference>
<dbReference type="RefSeq" id="WP_139630681.1">
    <property type="nucleotide sequence ID" value="NZ_CP045572.1"/>
</dbReference>
<protein>
    <submittedName>
        <fullName evidence="1">Uncharacterized protein</fullName>
    </submittedName>
</protein>
<comment type="caution">
    <text evidence="1">The sequence shown here is derived from an EMBL/GenBank/DDBJ whole genome shotgun (WGS) entry which is preliminary data.</text>
</comment>
<proteinExistence type="predicted"/>
<reference evidence="1 2" key="1">
    <citation type="submission" date="2019-10" db="EMBL/GenBank/DDBJ databases">
        <title>Nonomuraea sp. nov., isolated from Phyllanthus amarus.</title>
        <authorList>
            <person name="Klykleung N."/>
            <person name="Tanasupawat S."/>
        </authorList>
    </citation>
    <scope>NUCLEOTIDE SEQUENCE [LARGE SCALE GENOMIC DNA]</scope>
    <source>
        <strain evidence="1 2">PA1-10</strain>
    </source>
</reference>
<keyword evidence="2" id="KW-1185">Reference proteome</keyword>
<dbReference type="AlphaFoldDB" id="A0A5C4WQV3"/>
<name>A0A5C4WQV3_9ACTN</name>
<organism evidence="1 2">
    <name type="scientific">Nonomuraea phyllanthi</name>
    <dbReference type="NCBI Taxonomy" id="2219224"/>
    <lineage>
        <taxon>Bacteria</taxon>
        <taxon>Bacillati</taxon>
        <taxon>Actinomycetota</taxon>
        <taxon>Actinomycetes</taxon>
        <taxon>Streptosporangiales</taxon>
        <taxon>Streptosporangiaceae</taxon>
        <taxon>Nonomuraea</taxon>
    </lineage>
</organism>
<evidence type="ECO:0000313" key="2">
    <source>
        <dbReference type="Proteomes" id="UP000312512"/>
    </source>
</evidence>
<gene>
    <name evidence="1" type="ORF">FH608_012790</name>
</gene>
<dbReference type="EMBL" id="VDLX02000004">
    <property type="protein sequence ID" value="KAB8195242.1"/>
    <property type="molecule type" value="Genomic_DNA"/>
</dbReference>
<evidence type="ECO:0000313" key="1">
    <source>
        <dbReference type="EMBL" id="KAB8195242.1"/>
    </source>
</evidence>